<dbReference type="AlphaFoldDB" id="A0A2P6MAZ8"/>
<accession>A0A2P6MAZ8</accession>
<keyword evidence="1" id="KW-0472">Membrane</keyword>
<evidence type="ECO:0000313" key="2">
    <source>
        <dbReference type="EMBL" id="PRH83166.1"/>
    </source>
</evidence>
<keyword evidence="1" id="KW-0812">Transmembrane</keyword>
<dbReference type="EMBL" id="PVLF01000003">
    <property type="protein sequence ID" value="PRH83166.1"/>
    <property type="molecule type" value="Genomic_DNA"/>
</dbReference>
<keyword evidence="1" id="KW-1133">Transmembrane helix</keyword>
<feature type="transmembrane region" description="Helical" evidence="1">
    <location>
        <begin position="56"/>
        <end position="82"/>
    </location>
</feature>
<evidence type="ECO:0000256" key="1">
    <source>
        <dbReference type="SAM" id="Phobius"/>
    </source>
</evidence>
<sequence>MLRSLKLFLKGLFGGAIANLLIGGGMAVVSFAALKLAIESGLTVVQSYVGGLPSDIFGVVMLLGFGDALSMIGSALLVRAAIASASVGIARRSGQGSAA</sequence>
<dbReference type="Pfam" id="PF10734">
    <property type="entry name" value="DUF2523"/>
    <property type="match status" value="1"/>
</dbReference>
<evidence type="ECO:0000313" key="3">
    <source>
        <dbReference type="Proteomes" id="UP000241736"/>
    </source>
</evidence>
<keyword evidence="3" id="KW-1185">Reference proteome</keyword>
<dbReference type="InterPro" id="IPR019670">
    <property type="entry name" value="DUF2523"/>
</dbReference>
<name>A0A2P6MAZ8_9GAMM</name>
<gene>
    <name evidence="2" type="ORF">C6N40_03100</name>
</gene>
<reference evidence="2 3" key="1">
    <citation type="submission" date="2018-03" db="EMBL/GenBank/DDBJ databases">
        <title>Arenimonas caeni sp. nov., isolated from activated sludge.</title>
        <authorList>
            <person name="Liu H."/>
        </authorList>
    </citation>
    <scope>NUCLEOTIDE SEQUENCE [LARGE SCALE GENOMIC DNA]</scope>
    <source>
        <strain evidence="3">z29</strain>
    </source>
</reference>
<comment type="caution">
    <text evidence="2">The sequence shown here is derived from an EMBL/GenBank/DDBJ whole genome shotgun (WGS) entry which is preliminary data.</text>
</comment>
<organism evidence="2 3">
    <name type="scientific">Arenimonas caeni</name>
    <dbReference type="NCBI Taxonomy" id="2058085"/>
    <lineage>
        <taxon>Bacteria</taxon>
        <taxon>Pseudomonadati</taxon>
        <taxon>Pseudomonadota</taxon>
        <taxon>Gammaproteobacteria</taxon>
        <taxon>Lysobacterales</taxon>
        <taxon>Lysobacteraceae</taxon>
        <taxon>Arenimonas</taxon>
    </lineage>
</organism>
<dbReference type="Proteomes" id="UP000241736">
    <property type="component" value="Unassembled WGS sequence"/>
</dbReference>
<dbReference type="RefSeq" id="WP_106989551.1">
    <property type="nucleotide sequence ID" value="NZ_KZ679085.1"/>
</dbReference>
<evidence type="ECO:0008006" key="4">
    <source>
        <dbReference type="Google" id="ProtNLM"/>
    </source>
</evidence>
<feature type="transmembrane region" description="Helical" evidence="1">
    <location>
        <begin position="12"/>
        <end position="36"/>
    </location>
</feature>
<dbReference type="OrthoDB" id="145238at135614"/>
<proteinExistence type="predicted"/>
<protein>
    <recommendedName>
        <fullName evidence="4">DUF2523 domain-containing protein</fullName>
    </recommendedName>
</protein>